<dbReference type="Proteomes" id="UP000185744">
    <property type="component" value="Unassembled WGS sequence"/>
</dbReference>
<dbReference type="Pfam" id="PF01092">
    <property type="entry name" value="Ribosomal_S6e"/>
    <property type="match status" value="1"/>
</dbReference>
<dbReference type="PANTHER" id="PTHR11502">
    <property type="entry name" value="40S RIBOSOMAL PROTEIN S6"/>
    <property type="match status" value="1"/>
</dbReference>
<evidence type="ECO:0000313" key="6">
    <source>
        <dbReference type="EMBL" id="OKY77116.1"/>
    </source>
</evidence>
<name>A0A1Q6DRW8_METT1</name>
<dbReference type="GO" id="GO:0003735">
    <property type="term" value="F:structural constituent of ribosome"/>
    <property type="evidence" value="ECO:0007669"/>
    <property type="project" value="InterPro"/>
</dbReference>
<comment type="caution">
    <text evidence="6">The sequence shown here is derived from an EMBL/GenBank/DDBJ whole genome shotgun (WGS) entry which is preliminary data.</text>
</comment>
<keyword evidence="3 4" id="KW-0687">Ribonucleoprotein</keyword>
<evidence type="ECO:0000256" key="3">
    <source>
        <dbReference type="ARBA" id="ARBA00023274"/>
    </source>
</evidence>
<proteinExistence type="inferred from homology"/>
<dbReference type="InterPro" id="IPR020924">
    <property type="entry name" value="Ribosomal_eS6_arc"/>
</dbReference>
<sequence>MAEFKLVISNPNDGNAKQLEVTGKEANSLVGKRIGDTLEGDKIGFQGYLFEIKGGTDQDGFPMTKRMSGPQKEKVLMKGGTGFNPTRDGLKERKTVRGSEISEKITQINLSVKEVGNKDFNEIMEE</sequence>
<dbReference type="EMBL" id="MSDW01000002">
    <property type="protein sequence ID" value="OKY77116.1"/>
    <property type="molecule type" value="Genomic_DNA"/>
</dbReference>
<dbReference type="AlphaFoldDB" id="A0A1Q6DRW8"/>
<dbReference type="FunCoup" id="A0A1Q6DRW8">
    <property type="interactions" value="119"/>
</dbReference>
<reference evidence="6" key="1">
    <citation type="submission" date="2016-12" db="EMBL/GenBank/DDBJ databases">
        <title>Discovery of methanogenic haloarchaea.</title>
        <authorList>
            <person name="Sorokin D.Y."/>
            <person name="Makarova K.S."/>
            <person name="Abbas B."/>
            <person name="Ferrer M."/>
            <person name="Golyshin P.N."/>
        </authorList>
    </citation>
    <scope>NUCLEOTIDE SEQUENCE [LARGE SCALE GENOMIC DNA]</scope>
    <source>
        <strain evidence="6">HMET1</strain>
    </source>
</reference>
<feature type="region of interest" description="Disordered" evidence="5">
    <location>
        <begin position="75"/>
        <end position="98"/>
    </location>
</feature>
<dbReference type="InParanoid" id="A0A1Q6DRW8"/>
<dbReference type="GO" id="GO:1990904">
    <property type="term" value="C:ribonucleoprotein complex"/>
    <property type="evidence" value="ECO:0007669"/>
    <property type="project" value="UniProtKB-KW"/>
</dbReference>
<evidence type="ECO:0000256" key="1">
    <source>
        <dbReference type="ARBA" id="ARBA00009312"/>
    </source>
</evidence>
<keyword evidence="7" id="KW-1185">Reference proteome</keyword>
<evidence type="ECO:0000313" key="7">
    <source>
        <dbReference type="Proteomes" id="UP000185744"/>
    </source>
</evidence>
<feature type="compositionally biased region" description="Basic and acidic residues" evidence="5">
    <location>
        <begin position="88"/>
        <end position="98"/>
    </location>
</feature>
<accession>A0A1Q6DRW8</accession>
<dbReference type="SMART" id="SM01405">
    <property type="entry name" value="Ribosomal_S6e"/>
    <property type="match status" value="1"/>
</dbReference>
<keyword evidence="2 4" id="KW-0689">Ribosomal protein</keyword>
<evidence type="ECO:0000256" key="5">
    <source>
        <dbReference type="SAM" id="MobiDB-lite"/>
    </source>
</evidence>
<dbReference type="InterPro" id="IPR001377">
    <property type="entry name" value="Ribosomal_eS6"/>
</dbReference>
<protein>
    <recommendedName>
        <fullName evidence="4">Small ribosomal subunit protein eS6</fullName>
    </recommendedName>
</protein>
<dbReference type="GO" id="GO:0005840">
    <property type="term" value="C:ribosome"/>
    <property type="evidence" value="ECO:0007669"/>
    <property type="project" value="UniProtKB-KW"/>
</dbReference>
<dbReference type="NCBIfam" id="NF003294">
    <property type="entry name" value="PRK04290.1-3"/>
    <property type="match status" value="1"/>
</dbReference>
<gene>
    <name evidence="4" type="primary">rps6e</name>
    <name evidence="6" type="ORF">BTN85_1761</name>
</gene>
<evidence type="ECO:0000256" key="4">
    <source>
        <dbReference type="HAMAP-Rule" id="MF_00512"/>
    </source>
</evidence>
<organism evidence="6 7">
    <name type="scientific">Methanohalarchaeum thermophilum</name>
    <dbReference type="NCBI Taxonomy" id="1903181"/>
    <lineage>
        <taxon>Archaea</taxon>
        <taxon>Methanobacteriati</taxon>
        <taxon>Methanobacteriota</taxon>
        <taxon>Methanonatronarchaeia</taxon>
        <taxon>Methanonatronarchaeales</taxon>
        <taxon>Methanonatronarchaeaceae</taxon>
        <taxon>Candidatus Methanohalarchaeum</taxon>
    </lineage>
</organism>
<evidence type="ECO:0000256" key="2">
    <source>
        <dbReference type="ARBA" id="ARBA00022980"/>
    </source>
</evidence>
<comment type="similarity">
    <text evidence="1 4">Belongs to the eukaryotic ribosomal protein eS6 family.</text>
</comment>
<dbReference type="GO" id="GO:0006412">
    <property type="term" value="P:translation"/>
    <property type="evidence" value="ECO:0007669"/>
    <property type="project" value="UniProtKB-UniRule"/>
</dbReference>
<dbReference type="STRING" id="1903181.BTN85_1761"/>
<dbReference type="HAMAP" id="MF_00512">
    <property type="entry name" value="Ribosomal_eS6"/>
    <property type="match status" value="1"/>
</dbReference>